<dbReference type="InterPro" id="IPR051460">
    <property type="entry name" value="HdrC_iron-sulfur_subunit"/>
</dbReference>
<dbReference type="Pfam" id="PF02754">
    <property type="entry name" value="CCG"/>
    <property type="match status" value="1"/>
</dbReference>
<gene>
    <name evidence="2" type="ordered locus">Pogu_1854</name>
</gene>
<evidence type="ECO:0000313" key="3">
    <source>
        <dbReference type="Proteomes" id="UP000009062"/>
    </source>
</evidence>
<accession>H6QAV8</accession>
<dbReference type="KEGG" id="pog:Pogu_1854"/>
<dbReference type="GO" id="GO:0005886">
    <property type="term" value="C:plasma membrane"/>
    <property type="evidence" value="ECO:0007669"/>
    <property type="project" value="TreeGrafter"/>
</dbReference>
<dbReference type="GO" id="GO:0016491">
    <property type="term" value="F:oxidoreductase activity"/>
    <property type="evidence" value="ECO:0007669"/>
    <property type="project" value="UniProtKB-ARBA"/>
</dbReference>
<dbReference type="AlphaFoldDB" id="H6QAV8"/>
<keyword evidence="3" id="KW-1185">Reference proteome</keyword>
<dbReference type="STRING" id="698757.Pogu_1854"/>
<name>H6QAV8_PYROT</name>
<protein>
    <submittedName>
        <fullName evidence="2">Fe-S oxidoreductase</fullName>
    </submittedName>
</protein>
<dbReference type="EMBL" id="CP003316">
    <property type="protein sequence ID" value="AFA39881.1"/>
    <property type="molecule type" value="Genomic_DNA"/>
</dbReference>
<dbReference type="Proteomes" id="UP000009062">
    <property type="component" value="Chromosome"/>
</dbReference>
<dbReference type="PANTHER" id="PTHR43255">
    <property type="entry name" value="IRON-SULFUR-BINDING OXIDOREDUCTASE FADF-RELATED-RELATED"/>
    <property type="match status" value="1"/>
</dbReference>
<feature type="domain" description="Cysteine-rich" evidence="1">
    <location>
        <begin position="206"/>
        <end position="289"/>
    </location>
</feature>
<sequence>MSRSWLSELRNLIVNSLERSWLPFPTDSDLCESWKKGLDSNPSGPVLYTSCLYHLAPVIEKAVENLERFGVTEGGLRGRFAAVAAKTVGRLILKPEGEEVDRADSVMRRIYRLLAQRGIKVRLLDREIYSGALLYELGFEKEFAEYAKKVATFFKERGVKEIITVDPHTHYILEKVYPRYAPDFDVKISSYLDYIKGTGVALKGFAIHDSCLYARFLDRYSLIRQILSPGQPVEDPYYTGKETAGCCGGPIESIYPDVARKVASLRVNDLSKLSKDVVVQCPICYVNLKRAAEGRINLHYLPEILTEATA</sequence>
<dbReference type="eggNOG" id="arCOG00332">
    <property type="taxonomic scope" value="Archaea"/>
</dbReference>
<dbReference type="HOGENOM" id="CLU_023081_2_1_2"/>
<evidence type="ECO:0000313" key="2">
    <source>
        <dbReference type="EMBL" id="AFA39881.1"/>
    </source>
</evidence>
<dbReference type="PANTHER" id="PTHR43255:SF2">
    <property type="entry name" value="HETERODISULFIDE REDUCTASE RELATED PROTEIN"/>
    <property type="match status" value="1"/>
</dbReference>
<evidence type="ECO:0000259" key="1">
    <source>
        <dbReference type="Pfam" id="PF02754"/>
    </source>
</evidence>
<proteinExistence type="predicted"/>
<reference evidence="2 3" key="1">
    <citation type="journal article" date="2012" name="Stand. Genomic Sci.">
        <title>Complete genome sequence of Pyrobaculum oguniense.</title>
        <authorList>
            <person name="Bernick D.L."/>
            <person name="Karplus K."/>
            <person name="Lui L.M."/>
            <person name="Coker J.K."/>
            <person name="Murphy J.N."/>
            <person name="Chan P.P."/>
            <person name="Cozen A.E."/>
            <person name="Lowe T.M."/>
        </authorList>
    </citation>
    <scope>NUCLEOTIDE SEQUENCE [LARGE SCALE GENOMIC DNA]</scope>
    <source>
        <strain evidence="2 3">TE7</strain>
    </source>
</reference>
<organism evidence="2 3">
    <name type="scientific">Pyrobaculum oguniense (strain DSM 13380 / JCM 10595 / TE7)</name>
    <dbReference type="NCBI Taxonomy" id="698757"/>
    <lineage>
        <taxon>Archaea</taxon>
        <taxon>Thermoproteota</taxon>
        <taxon>Thermoprotei</taxon>
        <taxon>Thermoproteales</taxon>
        <taxon>Thermoproteaceae</taxon>
        <taxon>Pyrobaculum</taxon>
    </lineage>
</organism>
<dbReference type="InterPro" id="IPR004017">
    <property type="entry name" value="Cys_rich_dom"/>
</dbReference>